<evidence type="ECO:0000256" key="2">
    <source>
        <dbReference type="SAM" id="SignalP"/>
    </source>
</evidence>
<feature type="compositionally biased region" description="Low complexity" evidence="1">
    <location>
        <begin position="29"/>
        <end position="62"/>
    </location>
</feature>
<dbReference type="PROSITE" id="PS51257">
    <property type="entry name" value="PROKAR_LIPOPROTEIN"/>
    <property type="match status" value="1"/>
</dbReference>
<keyword evidence="2" id="KW-0732">Signal</keyword>
<feature type="chain" id="PRO_5046441331" evidence="2">
    <location>
        <begin position="24"/>
        <end position="206"/>
    </location>
</feature>
<evidence type="ECO:0000313" key="4">
    <source>
        <dbReference type="EMBL" id="MFF3573092.1"/>
    </source>
</evidence>
<feature type="domain" description="DUF4232" evidence="3">
    <location>
        <begin position="77"/>
        <end position="204"/>
    </location>
</feature>
<dbReference type="Pfam" id="PF14016">
    <property type="entry name" value="DUF4232"/>
    <property type="match status" value="1"/>
</dbReference>
<dbReference type="EMBL" id="JBIAQY010000016">
    <property type="protein sequence ID" value="MFF3573092.1"/>
    <property type="molecule type" value="Genomic_DNA"/>
</dbReference>
<keyword evidence="5" id="KW-1185">Reference proteome</keyword>
<proteinExistence type="predicted"/>
<feature type="signal peptide" evidence="2">
    <location>
        <begin position="1"/>
        <end position="23"/>
    </location>
</feature>
<organism evidence="4 5">
    <name type="scientific">Nocardia jiangxiensis</name>
    <dbReference type="NCBI Taxonomy" id="282685"/>
    <lineage>
        <taxon>Bacteria</taxon>
        <taxon>Bacillati</taxon>
        <taxon>Actinomycetota</taxon>
        <taxon>Actinomycetes</taxon>
        <taxon>Mycobacteriales</taxon>
        <taxon>Nocardiaceae</taxon>
        <taxon>Nocardia</taxon>
    </lineage>
</organism>
<gene>
    <name evidence="4" type="ORF">ACFYXQ_35545</name>
</gene>
<accession>A0ABW6S9Z1</accession>
<dbReference type="RefSeq" id="WP_083895615.1">
    <property type="nucleotide sequence ID" value="NZ_JBIAQY010000016.1"/>
</dbReference>
<dbReference type="Proteomes" id="UP001601992">
    <property type="component" value="Unassembled WGS sequence"/>
</dbReference>
<sequence>MVTRTRVFTAVLFCGVVGGVAGCSSTSTGTAATGTADSGTSASAVTSAGVPSGNPSAAPGPGRTVRNSATSAAIAPCAGSQLVLSGKALGAAMMHRGVQLTFALAAGAAPCTLQGYPGVDTGAGGPVVHAARTPTGYMGGPGAGTLVTVRSDNPAHAIVEATAMGPDGGECTMYSTLLVTPPNTTDTRTVNVGINGCELQVHPVTG</sequence>
<feature type="region of interest" description="Disordered" evidence="1">
    <location>
        <begin position="29"/>
        <end position="65"/>
    </location>
</feature>
<evidence type="ECO:0000313" key="5">
    <source>
        <dbReference type="Proteomes" id="UP001601992"/>
    </source>
</evidence>
<comment type="caution">
    <text evidence="4">The sequence shown here is derived from an EMBL/GenBank/DDBJ whole genome shotgun (WGS) entry which is preliminary data.</text>
</comment>
<dbReference type="InterPro" id="IPR001969">
    <property type="entry name" value="Aspartic_peptidase_AS"/>
</dbReference>
<reference evidence="4 5" key="1">
    <citation type="submission" date="2024-10" db="EMBL/GenBank/DDBJ databases">
        <title>The Natural Products Discovery Center: Release of the First 8490 Sequenced Strains for Exploring Actinobacteria Biosynthetic Diversity.</title>
        <authorList>
            <person name="Kalkreuter E."/>
            <person name="Kautsar S.A."/>
            <person name="Yang D."/>
            <person name="Bader C.D."/>
            <person name="Teijaro C.N."/>
            <person name="Fluegel L."/>
            <person name="Davis C.M."/>
            <person name="Simpson J.R."/>
            <person name="Lauterbach L."/>
            <person name="Steele A.D."/>
            <person name="Gui C."/>
            <person name="Meng S."/>
            <person name="Li G."/>
            <person name="Viehrig K."/>
            <person name="Ye F."/>
            <person name="Su P."/>
            <person name="Kiefer A.F."/>
            <person name="Nichols A."/>
            <person name="Cepeda A.J."/>
            <person name="Yan W."/>
            <person name="Fan B."/>
            <person name="Jiang Y."/>
            <person name="Adhikari A."/>
            <person name="Zheng C.-J."/>
            <person name="Schuster L."/>
            <person name="Cowan T.M."/>
            <person name="Smanski M.J."/>
            <person name="Chevrette M.G."/>
            <person name="De Carvalho L.P.S."/>
            <person name="Shen B."/>
        </authorList>
    </citation>
    <scope>NUCLEOTIDE SEQUENCE [LARGE SCALE GENOMIC DNA]</scope>
    <source>
        <strain evidence="4 5">NPDC002593</strain>
    </source>
</reference>
<name>A0ABW6S9Z1_9NOCA</name>
<dbReference type="PROSITE" id="PS00141">
    <property type="entry name" value="ASP_PROTEASE"/>
    <property type="match status" value="1"/>
</dbReference>
<evidence type="ECO:0000256" key="1">
    <source>
        <dbReference type="SAM" id="MobiDB-lite"/>
    </source>
</evidence>
<evidence type="ECO:0000259" key="3">
    <source>
        <dbReference type="Pfam" id="PF14016"/>
    </source>
</evidence>
<dbReference type="InterPro" id="IPR025326">
    <property type="entry name" value="DUF4232"/>
</dbReference>
<protein>
    <submittedName>
        <fullName evidence="4">DUF4232 domain-containing protein</fullName>
    </submittedName>
</protein>